<dbReference type="CDD" id="cd00118">
    <property type="entry name" value="LysM"/>
    <property type="match status" value="1"/>
</dbReference>
<reference evidence="3 4" key="1">
    <citation type="submission" date="2018-10" db="EMBL/GenBank/DDBJ databases">
        <title>Bacillus Keqinensis sp. nov., a moderately halophilic bacterium isolated from a saline-alkaline lake.</title>
        <authorList>
            <person name="Wang H."/>
        </authorList>
    </citation>
    <scope>NUCLEOTIDE SEQUENCE [LARGE SCALE GENOMIC DNA]</scope>
    <source>
        <strain evidence="3 4">KQ-3</strain>
    </source>
</reference>
<protein>
    <submittedName>
        <fullName evidence="3">LysM peptidoglycan-binding domain-containing protein</fullName>
    </submittedName>
</protein>
<name>A0A3M7TXT0_9BACI</name>
<feature type="chain" id="PRO_5039291199" evidence="1">
    <location>
        <begin position="22"/>
        <end position="198"/>
    </location>
</feature>
<comment type="caution">
    <text evidence="3">The sequence shown here is derived from an EMBL/GenBank/DDBJ whole genome shotgun (WGS) entry which is preliminary data.</text>
</comment>
<dbReference type="PANTHER" id="PTHR33734:SF22">
    <property type="entry name" value="MEMBRANE-BOUND LYTIC MUREIN TRANSGLYCOSYLASE D"/>
    <property type="match status" value="1"/>
</dbReference>
<dbReference type="PROSITE" id="PS51782">
    <property type="entry name" value="LYSM"/>
    <property type="match status" value="1"/>
</dbReference>
<evidence type="ECO:0000313" key="3">
    <source>
        <dbReference type="EMBL" id="RNA69235.1"/>
    </source>
</evidence>
<dbReference type="Pfam" id="PF01476">
    <property type="entry name" value="LysM"/>
    <property type="match status" value="1"/>
</dbReference>
<proteinExistence type="predicted"/>
<dbReference type="Gene3D" id="6.20.240.60">
    <property type="match status" value="1"/>
</dbReference>
<dbReference type="InterPro" id="IPR042047">
    <property type="entry name" value="SleB_dom1"/>
</dbReference>
<evidence type="ECO:0000256" key="1">
    <source>
        <dbReference type="SAM" id="SignalP"/>
    </source>
</evidence>
<feature type="domain" description="LysM" evidence="2">
    <location>
        <begin position="26"/>
        <end position="69"/>
    </location>
</feature>
<dbReference type="GO" id="GO:0016787">
    <property type="term" value="F:hydrolase activity"/>
    <property type="evidence" value="ECO:0007669"/>
    <property type="project" value="InterPro"/>
</dbReference>
<keyword evidence="1" id="KW-0732">Signal</keyword>
<dbReference type="EMBL" id="RHIB01000001">
    <property type="protein sequence ID" value="RNA69235.1"/>
    <property type="molecule type" value="Genomic_DNA"/>
</dbReference>
<dbReference type="InterPro" id="IPR011105">
    <property type="entry name" value="Cell_wall_hydrolase_SleB"/>
</dbReference>
<dbReference type="InterPro" id="IPR036779">
    <property type="entry name" value="LysM_dom_sf"/>
</dbReference>
<evidence type="ECO:0000313" key="4">
    <source>
        <dbReference type="Proteomes" id="UP000278746"/>
    </source>
</evidence>
<dbReference type="Pfam" id="PF07486">
    <property type="entry name" value="Hydrolase_2"/>
    <property type="match status" value="1"/>
</dbReference>
<dbReference type="SMART" id="SM00257">
    <property type="entry name" value="LysM"/>
    <property type="match status" value="1"/>
</dbReference>
<gene>
    <name evidence="3" type="ORF">EBO34_04610</name>
</gene>
<dbReference type="SUPFAM" id="SSF54106">
    <property type="entry name" value="LysM domain"/>
    <property type="match status" value="1"/>
</dbReference>
<evidence type="ECO:0000259" key="2">
    <source>
        <dbReference type="PROSITE" id="PS51782"/>
    </source>
</evidence>
<dbReference type="GO" id="GO:0008932">
    <property type="term" value="F:lytic endotransglycosylase activity"/>
    <property type="evidence" value="ECO:0007669"/>
    <property type="project" value="TreeGrafter"/>
</dbReference>
<feature type="signal peptide" evidence="1">
    <location>
        <begin position="1"/>
        <end position="21"/>
    </location>
</feature>
<dbReference type="Gene3D" id="1.10.10.2520">
    <property type="entry name" value="Cell wall hydrolase SleB, domain 1"/>
    <property type="match status" value="1"/>
</dbReference>
<dbReference type="InterPro" id="IPR018392">
    <property type="entry name" value="LysM"/>
</dbReference>
<dbReference type="PANTHER" id="PTHR33734">
    <property type="entry name" value="LYSM DOMAIN-CONTAINING GPI-ANCHORED PROTEIN 2"/>
    <property type="match status" value="1"/>
</dbReference>
<organism evidence="3 4">
    <name type="scientific">Alteribacter keqinensis</name>
    <dbReference type="NCBI Taxonomy" id="2483800"/>
    <lineage>
        <taxon>Bacteria</taxon>
        <taxon>Bacillati</taxon>
        <taxon>Bacillota</taxon>
        <taxon>Bacilli</taxon>
        <taxon>Bacillales</taxon>
        <taxon>Bacillaceae</taxon>
        <taxon>Alteribacter</taxon>
    </lineage>
</organism>
<dbReference type="Gene3D" id="3.10.350.10">
    <property type="entry name" value="LysM domain"/>
    <property type="match status" value="1"/>
</dbReference>
<keyword evidence="4" id="KW-1185">Reference proteome</keyword>
<dbReference type="OrthoDB" id="9785345at2"/>
<accession>A0A3M7TXT0</accession>
<dbReference type="Proteomes" id="UP000278746">
    <property type="component" value="Unassembled WGS sequence"/>
</dbReference>
<sequence>MKKWFMAGAVALAALVLPDQADASSEQYTVKSGDTLWNISQQYGTTVDQLKANNGLTDDLIYPGQTLTVGEAVINEGELDLLSRLVHAEAEGESYEGKAAVAAVVLNRVESSEFPDTVEGVIYETHGSGGIFAFEPVQNGQINKLADQESINAARDAMNGYDPSNGALFFFNPETSTSEWVNRLTIDSQIGNHVFASN</sequence>
<dbReference type="AlphaFoldDB" id="A0A3M7TXT0"/>
<dbReference type="RefSeq" id="WP_122896756.1">
    <property type="nucleotide sequence ID" value="NZ_RHIB01000001.1"/>
</dbReference>